<evidence type="ECO:0000313" key="1">
    <source>
        <dbReference type="EMBL" id="AXG82675.1"/>
    </source>
</evidence>
<evidence type="ECO:0008006" key="3">
    <source>
        <dbReference type="Google" id="ProtNLM"/>
    </source>
</evidence>
<protein>
    <recommendedName>
        <fullName evidence="3">AG2 protein</fullName>
    </recommendedName>
</protein>
<dbReference type="KEGG" id="spad:DVK44_17325"/>
<dbReference type="EMBL" id="CP031194">
    <property type="protein sequence ID" value="AXG82675.1"/>
    <property type="molecule type" value="Genomic_DNA"/>
</dbReference>
<reference evidence="2" key="1">
    <citation type="submission" date="2018-07" db="EMBL/GenBank/DDBJ databases">
        <authorList>
            <person name="Zhao J."/>
        </authorList>
    </citation>
    <scope>NUCLEOTIDE SEQUENCE [LARGE SCALE GENOMIC DNA]</scope>
    <source>
        <strain evidence="2">GSSD-12</strain>
    </source>
</reference>
<dbReference type="OrthoDB" id="3543532at2"/>
<keyword evidence="2" id="KW-1185">Reference proteome</keyword>
<dbReference type="Proteomes" id="UP000253868">
    <property type="component" value="Chromosome"/>
</dbReference>
<accession>A0A345I151</accession>
<dbReference type="AlphaFoldDB" id="A0A345I151"/>
<name>A0A345I151_9ACTN</name>
<organism evidence="1 2">
    <name type="scientific">Streptomyces paludis</name>
    <dbReference type="NCBI Taxonomy" id="2282738"/>
    <lineage>
        <taxon>Bacteria</taxon>
        <taxon>Bacillati</taxon>
        <taxon>Actinomycetota</taxon>
        <taxon>Actinomycetes</taxon>
        <taxon>Kitasatosporales</taxon>
        <taxon>Streptomycetaceae</taxon>
        <taxon>Streptomyces</taxon>
    </lineage>
</organism>
<gene>
    <name evidence="1" type="ORF">DVK44_17325</name>
</gene>
<proteinExistence type="predicted"/>
<evidence type="ECO:0000313" key="2">
    <source>
        <dbReference type="Proteomes" id="UP000253868"/>
    </source>
</evidence>
<sequence>MTMNYGHLTTAAAKWEEMAGEFKKVEGSYRDSVQKITMGPHWIGDSAIAAHTNFAATRYEYQAAQTQAKATGSLLRDAHTQFIALRKNLTAARDAAIAAGMNVSEQGTVTVDHTKLTEGERNALRHEPGYVQSLTQPWTDRIHDIVRAVTDHDQGVKLALEAVTLDSIGDPNDDTLGTGFNGHAKGDIELYEAENAANIATRLNAGEKISPAELAELQRVFRDNATNKEFSQSFLSTLGPSNVIKFSNQMSNFSHSGKAGTREAYRDLGKGLATTLATATHVPNFTYEDSKGNSKPYKYGTEGYEKSFAAWSRTSDAKFYNEWREGLKKAGTERYDLDAAGNKVPKNVSKYGHDQQVNGYQSLVTLMQEGSGYSPQFLGDIADDMIDAEKKDKNIWKLYGRFEGKDDGWFANDPVDGILGLMSKNPEAATGYLDSAADGGNGRLEHLLKDRDWDTVKTTQWMGNSEITSSHHLFEKDVRAGLGQALEAATRGTESGAPGERFGRHSEAEARIMHETINLIDYGDAQGTKGNNSQPGRGDALLKSDEYANLRDPLARALASYAPDTVEIITGEGAARKAGHETELSDGTESKIQNSRGSILRIMRGLSDVPAGSEESRNFDLLYQAQQGYMTEQLSTEDYSDEAALRIRARRVGEVYGALTSLGGDLALISGDDVTSNASDIRFYGYHAGGVIIGAIPFFGDAAQRTLDIGLNEWQSAVSAEQGMLARGRLSDLNDSAEDALENYFEKWGNANNIDKSTLADAIGEAGQSYTKGRAAAYSALVQP</sequence>